<protein>
    <recommendedName>
        <fullName evidence="1">glycine dehydrogenase (aminomethyl-transferring)</fullName>
        <ecNumber evidence="1">1.4.4.2</ecNumber>
    </recommendedName>
</protein>
<feature type="non-terminal residue" evidence="6">
    <location>
        <position position="271"/>
    </location>
</feature>
<feature type="non-terminal residue" evidence="6">
    <location>
        <position position="1"/>
    </location>
</feature>
<dbReference type="GO" id="GO:0005960">
    <property type="term" value="C:glycine cleavage complex"/>
    <property type="evidence" value="ECO:0007669"/>
    <property type="project" value="TreeGrafter"/>
</dbReference>
<sequence>LRETLDETVAGIMLTVPNTLGIFEERILEITQMVHAAGGLCYFDGANLNAFLGQARPGDMGADAFHFNLHKTLSTPHGGGGPGSGPVAVSQCLVDFLPVPRITKDEKGYHLDQNFPRSIGRMHSFYGNFGVILRAYAYILLLGDDGLHAVSDNAVLNANYLQERLKKTYRLPYDRLCKHEFVLSGEQLGQGITTFDIAKRLIDYGFYPPTVYFPLIVREALMIEPTECEGKETLDRFVSVMQKIALEAKENPELLRTAPQHAPVQRLDQTR</sequence>
<dbReference type="FunFam" id="3.90.1150.10:FF:000014">
    <property type="entry name" value="Probable glycine dehydrogenase (decarboxylating) subunit 2"/>
    <property type="match status" value="1"/>
</dbReference>
<dbReference type="EMBL" id="BARS01021928">
    <property type="protein sequence ID" value="GAG09230.1"/>
    <property type="molecule type" value="Genomic_DNA"/>
</dbReference>
<dbReference type="InterPro" id="IPR015422">
    <property type="entry name" value="PyrdxlP-dep_Trfase_small"/>
</dbReference>
<evidence type="ECO:0000256" key="1">
    <source>
        <dbReference type="ARBA" id="ARBA00012134"/>
    </source>
</evidence>
<dbReference type="Gene3D" id="3.40.640.10">
    <property type="entry name" value="Type I PLP-dependent aspartate aminotransferase-like (Major domain)"/>
    <property type="match status" value="1"/>
</dbReference>
<reference evidence="6" key="1">
    <citation type="journal article" date="2014" name="Front. Microbiol.">
        <title>High frequency of phylogenetically diverse reductive dehalogenase-homologous genes in deep subseafloor sedimentary metagenomes.</title>
        <authorList>
            <person name="Kawai M."/>
            <person name="Futagami T."/>
            <person name="Toyoda A."/>
            <person name="Takaki Y."/>
            <person name="Nishi S."/>
            <person name="Hori S."/>
            <person name="Arai W."/>
            <person name="Tsubouchi T."/>
            <person name="Morono Y."/>
            <person name="Uchiyama I."/>
            <person name="Ito T."/>
            <person name="Fujiyama A."/>
            <person name="Inagaki F."/>
            <person name="Takami H."/>
        </authorList>
    </citation>
    <scope>NUCLEOTIDE SEQUENCE</scope>
    <source>
        <strain evidence="6">Expedition CK06-06</strain>
    </source>
</reference>
<evidence type="ECO:0000259" key="5">
    <source>
        <dbReference type="Pfam" id="PF21478"/>
    </source>
</evidence>
<dbReference type="InterPro" id="IPR020581">
    <property type="entry name" value="GDC_P"/>
</dbReference>
<dbReference type="InterPro" id="IPR015421">
    <property type="entry name" value="PyrdxlP-dep_Trfase_major"/>
</dbReference>
<evidence type="ECO:0000256" key="3">
    <source>
        <dbReference type="ARBA" id="ARBA00023002"/>
    </source>
</evidence>
<dbReference type="GO" id="GO:0016594">
    <property type="term" value="F:glycine binding"/>
    <property type="evidence" value="ECO:0007669"/>
    <property type="project" value="TreeGrafter"/>
</dbReference>
<evidence type="ECO:0000256" key="4">
    <source>
        <dbReference type="ARBA" id="ARBA00049026"/>
    </source>
</evidence>
<dbReference type="PANTHER" id="PTHR11773">
    <property type="entry name" value="GLYCINE DEHYDROGENASE, DECARBOXYLATING"/>
    <property type="match status" value="1"/>
</dbReference>
<gene>
    <name evidence="6" type="ORF">S01H1_35127</name>
</gene>
<proteinExistence type="predicted"/>
<organism evidence="6">
    <name type="scientific">marine sediment metagenome</name>
    <dbReference type="NCBI Taxonomy" id="412755"/>
    <lineage>
        <taxon>unclassified sequences</taxon>
        <taxon>metagenomes</taxon>
        <taxon>ecological metagenomes</taxon>
    </lineage>
</organism>
<dbReference type="SUPFAM" id="SSF53383">
    <property type="entry name" value="PLP-dependent transferases"/>
    <property type="match status" value="1"/>
</dbReference>
<dbReference type="EC" id="1.4.4.2" evidence="1"/>
<dbReference type="GO" id="GO:0005829">
    <property type="term" value="C:cytosol"/>
    <property type="evidence" value="ECO:0007669"/>
    <property type="project" value="TreeGrafter"/>
</dbReference>
<feature type="domain" description="Glycine dehydrogenase C-terminal" evidence="5">
    <location>
        <begin position="151"/>
        <end position="250"/>
    </location>
</feature>
<keyword evidence="2" id="KW-0663">Pyridoxal phosphate</keyword>
<dbReference type="AlphaFoldDB" id="X0UU23"/>
<comment type="catalytic activity">
    <reaction evidence="4">
        <text>N(6)-[(R)-lipoyl]-L-lysyl-[glycine-cleavage complex H protein] + glycine + H(+) = N(6)-[(R)-S(8)-aminomethyldihydrolipoyl]-L-lysyl-[glycine-cleavage complex H protein] + CO2</text>
        <dbReference type="Rhea" id="RHEA:24304"/>
        <dbReference type="Rhea" id="RHEA-COMP:10494"/>
        <dbReference type="Rhea" id="RHEA-COMP:10495"/>
        <dbReference type="ChEBI" id="CHEBI:15378"/>
        <dbReference type="ChEBI" id="CHEBI:16526"/>
        <dbReference type="ChEBI" id="CHEBI:57305"/>
        <dbReference type="ChEBI" id="CHEBI:83099"/>
        <dbReference type="ChEBI" id="CHEBI:83143"/>
        <dbReference type="EC" id="1.4.4.2"/>
    </reaction>
</comment>
<evidence type="ECO:0000256" key="2">
    <source>
        <dbReference type="ARBA" id="ARBA00022898"/>
    </source>
</evidence>
<comment type="caution">
    <text evidence="6">The sequence shown here is derived from an EMBL/GenBank/DDBJ whole genome shotgun (WGS) entry which is preliminary data.</text>
</comment>
<accession>X0UU23</accession>
<dbReference type="GO" id="GO:0019464">
    <property type="term" value="P:glycine decarboxylation via glycine cleavage system"/>
    <property type="evidence" value="ECO:0007669"/>
    <property type="project" value="TreeGrafter"/>
</dbReference>
<dbReference type="Gene3D" id="3.90.1150.10">
    <property type="entry name" value="Aspartate Aminotransferase, domain 1"/>
    <property type="match status" value="1"/>
</dbReference>
<dbReference type="Pfam" id="PF21478">
    <property type="entry name" value="GcvP2_C"/>
    <property type="match status" value="1"/>
</dbReference>
<dbReference type="GO" id="GO:0030170">
    <property type="term" value="F:pyridoxal phosphate binding"/>
    <property type="evidence" value="ECO:0007669"/>
    <property type="project" value="TreeGrafter"/>
</dbReference>
<dbReference type="PANTHER" id="PTHR11773:SF1">
    <property type="entry name" value="GLYCINE DEHYDROGENASE (DECARBOXYLATING), MITOCHONDRIAL"/>
    <property type="match status" value="1"/>
</dbReference>
<name>X0UU23_9ZZZZ</name>
<keyword evidence="3" id="KW-0560">Oxidoreductase</keyword>
<dbReference type="InterPro" id="IPR049316">
    <property type="entry name" value="GDC-P_C"/>
</dbReference>
<dbReference type="InterPro" id="IPR015424">
    <property type="entry name" value="PyrdxlP-dep_Trfase"/>
</dbReference>
<dbReference type="GO" id="GO:0004375">
    <property type="term" value="F:glycine dehydrogenase (decarboxylating) activity"/>
    <property type="evidence" value="ECO:0007669"/>
    <property type="project" value="UniProtKB-EC"/>
</dbReference>
<evidence type="ECO:0000313" key="6">
    <source>
        <dbReference type="EMBL" id="GAG09230.1"/>
    </source>
</evidence>